<reference evidence="3" key="1">
    <citation type="submission" date="2023-07" db="EMBL/GenBank/DDBJ databases">
        <title>Description of three actinobacteria isolated from air of manufacturing shop in a pharmaceutical factory.</title>
        <authorList>
            <person name="Zhang D.-F."/>
        </authorList>
    </citation>
    <scope>NUCLEOTIDE SEQUENCE [LARGE SCALE GENOMIC DNA]</scope>
    <source>
        <strain evidence="3">CCTCC AB 207010</strain>
    </source>
</reference>
<dbReference type="EMBL" id="JAVKGT010000036">
    <property type="protein sequence ID" value="MDR5712759.1"/>
    <property type="molecule type" value="Genomic_DNA"/>
</dbReference>
<dbReference type="PANTHER" id="PTHR41349:SF1">
    <property type="entry name" value="PROTEIN CBG08683"/>
    <property type="match status" value="1"/>
</dbReference>
<dbReference type="RefSeq" id="WP_310538131.1">
    <property type="nucleotide sequence ID" value="NZ_BAAAOC010000075.1"/>
</dbReference>
<keyword evidence="3" id="KW-1185">Reference proteome</keyword>
<dbReference type="Pfam" id="PF03372">
    <property type="entry name" value="Exo_endo_phos"/>
    <property type="match status" value="1"/>
</dbReference>
<keyword evidence="2" id="KW-0540">Nuclease</keyword>
<evidence type="ECO:0000313" key="2">
    <source>
        <dbReference type="EMBL" id="MDR5712759.1"/>
    </source>
</evidence>
<keyword evidence="2" id="KW-0378">Hydrolase</keyword>
<protein>
    <submittedName>
        <fullName evidence="2">Endonuclease/exonuclease/phosphatase family protein</fullName>
    </submittedName>
</protein>
<proteinExistence type="predicted"/>
<dbReference type="GO" id="GO:0004519">
    <property type="term" value="F:endonuclease activity"/>
    <property type="evidence" value="ECO:0007669"/>
    <property type="project" value="UniProtKB-KW"/>
</dbReference>
<dbReference type="Gene3D" id="3.60.10.10">
    <property type="entry name" value="Endonuclease/exonuclease/phosphatase"/>
    <property type="match status" value="1"/>
</dbReference>
<evidence type="ECO:0000259" key="1">
    <source>
        <dbReference type="Pfam" id="PF03372"/>
    </source>
</evidence>
<name>A0ABU1FVQ5_9MICC</name>
<dbReference type="Proteomes" id="UP001260872">
    <property type="component" value="Unassembled WGS sequence"/>
</dbReference>
<organism evidence="2 3">
    <name type="scientific">Nesterenkonia flava</name>
    <dbReference type="NCBI Taxonomy" id="469799"/>
    <lineage>
        <taxon>Bacteria</taxon>
        <taxon>Bacillati</taxon>
        <taxon>Actinomycetota</taxon>
        <taxon>Actinomycetes</taxon>
        <taxon>Micrococcales</taxon>
        <taxon>Micrococcaceae</taxon>
        <taxon>Nesterenkonia</taxon>
    </lineage>
</organism>
<comment type="caution">
    <text evidence="2">The sequence shown here is derived from an EMBL/GenBank/DDBJ whole genome shotgun (WGS) entry which is preliminary data.</text>
</comment>
<accession>A0ABU1FVQ5</accession>
<sequence>MDTNRPQDSLSLGSSSLDAASLDETVRSVTESSANISASAEELFTQAQRHMRTIKVFSWNLWYGGREIDDALTKQQAVLQHEDIDILFVQECFGGAGLRLGRVAGMTVAQQDYDCAVLSPSPIRLLSTDTAPFATAALVQTRLGEVLAWSVHLAPWDYGPYRAASLPEDAETVFSQRGEQMRTEEAAKILSETDRILAELGELPVIIAGDFNVPSGLDWNGVGQPQTAWPATQAFMDAGFTDAFRSAHPYPAKAPGLTWSQIEPREAEPRDRIDFIYARGLDVVAGT</sequence>
<dbReference type="PANTHER" id="PTHR41349">
    <property type="match status" value="1"/>
</dbReference>
<gene>
    <name evidence="2" type="ORF">RH857_11565</name>
</gene>
<dbReference type="InterPro" id="IPR036691">
    <property type="entry name" value="Endo/exonu/phosph_ase_sf"/>
</dbReference>
<dbReference type="InterPro" id="IPR005135">
    <property type="entry name" value="Endo/exonuclease/phosphatase"/>
</dbReference>
<keyword evidence="2" id="KW-0255">Endonuclease</keyword>
<feature type="domain" description="Endonuclease/exonuclease/phosphatase" evidence="1">
    <location>
        <begin position="58"/>
        <end position="283"/>
    </location>
</feature>
<dbReference type="SUPFAM" id="SSF56219">
    <property type="entry name" value="DNase I-like"/>
    <property type="match status" value="1"/>
</dbReference>
<evidence type="ECO:0000313" key="3">
    <source>
        <dbReference type="Proteomes" id="UP001260872"/>
    </source>
</evidence>